<reference evidence="2 3" key="1">
    <citation type="journal article" date="2018" name="BMC Genomics">
        <title>Genomic evidence for intraspecific hybridization in a clonal and extremely halotolerant yeast.</title>
        <authorList>
            <person name="Gostincar C."/>
            <person name="Stajich J.E."/>
            <person name="Zupancic J."/>
            <person name="Zalar P."/>
            <person name="Gunde-Cimerman N."/>
        </authorList>
    </citation>
    <scope>NUCLEOTIDE SEQUENCE [LARGE SCALE GENOMIC DNA]</scope>
    <source>
        <strain evidence="2 3">EXF-171</strain>
    </source>
</reference>
<dbReference type="InterPro" id="IPR052895">
    <property type="entry name" value="HetReg/Transcr_Mod"/>
</dbReference>
<feature type="domain" description="Heterokaryon incompatibility" evidence="1">
    <location>
        <begin position="117"/>
        <end position="273"/>
    </location>
</feature>
<dbReference type="PANTHER" id="PTHR24148:SF73">
    <property type="entry name" value="HET DOMAIN PROTEIN (AFU_ORTHOLOGUE AFUA_8G01020)"/>
    <property type="match status" value="1"/>
</dbReference>
<evidence type="ECO:0000313" key="2">
    <source>
        <dbReference type="EMBL" id="RMZ14803.1"/>
    </source>
</evidence>
<protein>
    <recommendedName>
        <fullName evidence="1">Heterokaryon incompatibility domain-containing protein</fullName>
    </recommendedName>
</protein>
<name>A0A3M7HND9_HORWE</name>
<proteinExistence type="predicted"/>
<organism evidence="2 3">
    <name type="scientific">Hortaea werneckii</name>
    <name type="common">Black yeast</name>
    <name type="synonym">Cladosporium werneckii</name>
    <dbReference type="NCBI Taxonomy" id="91943"/>
    <lineage>
        <taxon>Eukaryota</taxon>
        <taxon>Fungi</taxon>
        <taxon>Dikarya</taxon>
        <taxon>Ascomycota</taxon>
        <taxon>Pezizomycotina</taxon>
        <taxon>Dothideomycetes</taxon>
        <taxon>Dothideomycetidae</taxon>
        <taxon>Mycosphaerellales</taxon>
        <taxon>Teratosphaeriaceae</taxon>
        <taxon>Hortaea</taxon>
    </lineage>
</organism>
<evidence type="ECO:0000313" key="3">
    <source>
        <dbReference type="Proteomes" id="UP000281468"/>
    </source>
</evidence>
<dbReference type="InterPro" id="IPR010730">
    <property type="entry name" value="HET"/>
</dbReference>
<dbReference type="PANTHER" id="PTHR24148">
    <property type="entry name" value="ANKYRIN REPEAT DOMAIN-CONTAINING PROTEIN 39 HOMOLOG-RELATED"/>
    <property type="match status" value="1"/>
</dbReference>
<gene>
    <name evidence="2" type="ORF">D0862_01907</name>
</gene>
<dbReference type="Proteomes" id="UP000281468">
    <property type="component" value="Unassembled WGS sequence"/>
</dbReference>
<sequence>MPPRTPAVTLRQLRNPTRALSGSSAQPRSLGKERAATRAIVLPREQAATFRPQTVTLVAKPVGHVSKLNDVLRCISGLYHPLDTSKHEFRLVCVSADENGHISILLDVFSLDSPREYLALSYCWTEHPPTIQITLNGLPFWIRPNLHDFLQRFSGERKTEWIYIDALCINQANVTERSSQVNVMGRIVRGAKKVIAWLGGHLPNDLRVTAHQKEIEEALSALHRASFAGKDLLTFVSQPTSEGYRWELVETYHNVFITFASHAYWKRLWIVQELVFAQDFLLWCGCLHLTSCELSALISILEDNFAQFKAFVPSMILQRSWVRYMEDPRQIMSISFIDHWRRDFQINDSPRHNCDLLNAVNFTATYDCLLPHDHIFSIVGLTSSTIVADYSMPILELYLRALAETLIDPSHGPPTPEASALDFLIYLQVFWGNLLLNLGLSPFDPIVALTTHALGLALLDPKSLEGVAETNELDKALRQFCHDYPSSLKNLFKMQRFVKGPSLGSRVFARVKERVKVRILHGRLNRNKAKDANLTEAGEGGRTMPCSAWVELSEKIVREVLEAKNQQVRGQIARRIQM</sequence>
<dbReference type="EMBL" id="QWIQ01000032">
    <property type="protein sequence ID" value="RMZ14803.1"/>
    <property type="molecule type" value="Genomic_DNA"/>
</dbReference>
<comment type="caution">
    <text evidence="2">The sequence shown here is derived from an EMBL/GenBank/DDBJ whole genome shotgun (WGS) entry which is preliminary data.</text>
</comment>
<dbReference type="VEuPathDB" id="FungiDB:BTJ68_00666"/>
<dbReference type="AlphaFoldDB" id="A0A3M7HND9"/>
<accession>A0A3M7HND9</accession>
<evidence type="ECO:0000259" key="1">
    <source>
        <dbReference type="Pfam" id="PF06985"/>
    </source>
</evidence>
<dbReference type="Pfam" id="PF06985">
    <property type="entry name" value="HET"/>
    <property type="match status" value="1"/>
</dbReference>